<organism evidence="1 2">
    <name type="scientific">Pristionchus entomophagus</name>
    <dbReference type="NCBI Taxonomy" id="358040"/>
    <lineage>
        <taxon>Eukaryota</taxon>
        <taxon>Metazoa</taxon>
        <taxon>Ecdysozoa</taxon>
        <taxon>Nematoda</taxon>
        <taxon>Chromadorea</taxon>
        <taxon>Rhabditida</taxon>
        <taxon>Rhabditina</taxon>
        <taxon>Diplogasteromorpha</taxon>
        <taxon>Diplogasteroidea</taxon>
        <taxon>Neodiplogasteridae</taxon>
        <taxon>Pristionchus</taxon>
    </lineage>
</organism>
<accession>A0AAV5T5H9</accession>
<proteinExistence type="predicted"/>
<feature type="non-terminal residue" evidence="1">
    <location>
        <position position="75"/>
    </location>
</feature>
<dbReference type="AlphaFoldDB" id="A0AAV5T5H9"/>
<sequence length="75" mass="8660">QMRSSSFNLTVSLPMMITKSLSINPSLRHDGLRVMAEMKNRMPTRDQALRYTKRVMNEYSLPTHASGIEFMKDVI</sequence>
<dbReference type="Proteomes" id="UP001432027">
    <property type="component" value="Unassembled WGS sequence"/>
</dbReference>
<protein>
    <submittedName>
        <fullName evidence="1">Uncharacterized protein</fullName>
    </submittedName>
</protein>
<comment type="caution">
    <text evidence="1">The sequence shown here is derived from an EMBL/GenBank/DDBJ whole genome shotgun (WGS) entry which is preliminary data.</text>
</comment>
<keyword evidence="2" id="KW-1185">Reference proteome</keyword>
<evidence type="ECO:0000313" key="2">
    <source>
        <dbReference type="Proteomes" id="UP001432027"/>
    </source>
</evidence>
<name>A0AAV5T5H9_9BILA</name>
<feature type="non-terminal residue" evidence="1">
    <location>
        <position position="1"/>
    </location>
</feature>
<reference evidence="1" key="1">
    <citation type="submission" date="2023-10" db="EMBL/GenBank/DDBJ databases">
        <title>Genome assembly of Pristionchus species.</title>
        <authorList>
            <person name="Yoshida K."/>
            <person name="Sommer R.J."/>
        </authorList>
    </citation>
    <scope>NUCLEOTIDE SEQUENCE</scope>
    <source>
        <strain evidence="1">RS0144</strain>
    </source>
</reference>
<evidence type="ECO:0000313" key="1">
    <source>
        <dbReference type="EMBL" id="GMS90837.1"/>
    </source>
</evidence>
<dbReference type="EMBL" id="BTSX01000003">
    <property type="protein sequence ID" value="GMS90837.1"/>
    <property type="molecule type" value="Genomic_DNA"/>
</dbReference>
<gene>
    <name evidence="1" type="ORF">PENTCL1PPCAC_13012</name>
</gene>